<keyword evidence="2" id="KW-0479">Metal-binding</keyword>
<evidence type="ECO:0000256" key="2">
    <source>
        <dbReference type="PIRSR" id="PIRSR601952-2"/>
    </source>
</evidence>
<feature type="binding site" evidence="2">
    <location>
        <position position="106"/>
    </location>
    <ligand>
        <name>Zn(2+)</name>
        <dbReference type="ChEBI" id="CHEBI:29105"/>
        <label>2</label>
    </ligand>
</feature>
<proteinExistence type="predicted"/>
<dbReference type="Pfam" id="PF00245">
    <property type="entry name" value="Alk_phosphatase"/>
    <property type="match status" value="1"/>
</dbReference>
<dbReference type="Gene3D" id="3.40.720.10">
    <property type="entry name" value="Alkaline Phosphatase, subunit A"/>
    <property type="match status" value="1"/>
</dbReference>
<comment type="caution">
    <text evidence="3">The sequence shown here is derived from an EMBL/GenBank/DDBJ whole genome shotgun (WGS) entry which is preliminary data.</text>
</comment>
<name>A0A814P5Q4_9BILA</name>
<dbReference type="PANTHER" id="PTHR11596">
    <property type="entry name" value="ALKALINE PHOSPHATASE"/>
    <property type="match status" value="1"/>
</dbReference>
<sequence length="185" mass="20091">VVFDEAIGEALHLTSSDDTLIVVTADHSHVFTMGGYSLRGNPILGINLNSYSNLSQTNVTYTSLLYGNGPGGPLPGNVRKTNLTNIITEGRSYIQESAVHLDSESHGGEDVAIYASGPMSYLFDGTVEQSYIAHVMAYSACIGPYNRTKYPKCAQKRGVLIPSSSLRINPHLIYAYVFIFLIILV</sequence>
<dbReference type="PANTHER" id="PTHR11596:SF94">
    <property type="entry name" value="ALKALINE PHOSPHATASE"/>
    <property type="match status" value="1"/>
</dbReference>
<dbReference type="EMBL" id="CAJNOC010007678">
    <property type="protein sequence ID" value="CAF1103185.1"/>
    <property type="molecule type" value="Genomic_DNA"/>
</dbReference>
<dbReference type="InterPro" id="IPR017850">
    <property type="entry name" value="Alkaline_phosphatase_core_sf"/>
</dbReference>
<evidence type="ECO:0000256" key="1">
    <source>
        <dbReference type="ARBA" id="ARBA00012647"/>
    </source>
</evidence>
<feature type="non-terminal residue" evidence="3">
    <location>
        <position position="185"/>
    </location>
</feature>
<reference evidence="3" key="1">
    <citation type="submission" date="2021-02" db="EMBL/GenBank/DDBJ databases">
        <authorList>
            <person name="Nowell W R."/>
        </authorList>
    </citation>
    <scope>NUCLEOTIDE SEQUENCE</scope>
    <source>
        <strain evidence="3">Ploen Becks lab</strain>
    </source>
</reference>
<dbReference type="SUPFAM" id="SSF53649">
    <property type="entry name" value="Alkaline phosphatase-like"/>
    <property type="match status" value="1"/>
</dbReference>
<dbReference type="EC" id="3.1.3.1" evidence="1"/>
<keyword evidence="4" id="KW-1185">Reference proteome</keyword>
<evidence type="ECO:0000313" key="3">
    <source>
        <dbReference type="EMBL" id="CAF1103185.1"/>
    </source>
</evidence>
<dbReference type="Proteomes" id="UP000663879">
    <property type="component" value="Unassembled WGS sequence"/>
</dbReference>
<organism evidence="3 4">
    <name type="scientific">Brachionus calyciflorus</name>
    <dbReference type="NCBI Taxonomy" id="104777"/>
    <lineage>
        <taxon>Eukaryota</taxon>
        <taxon>Metazoa</taxon>
        <taxon>Spiralia</taxon>
        <taxon>Gnathifera</taxon>
        <taxon>Rotifera</taxon>
        <taxon>Eurotatoria</taxon>
        <taxon>Monogononta</taxon>
        <taxon>Pseudotrocha</taxon>
        <taxon>Ploima</taxon>
        <taxon>Brachionidae</taxon>
        <taxon>Brachionus</taxon>
    </lineage>
</organism>
<dbReference type="OrthoDB" id="5818554at2759"/>
<dbReference type="GO" id="GO:0004035">
    <property type="term" value="F:alkaline phosphatase activity"/>
    <property type="evidence" value="ECO:0007669"/>
    <property type="project" value="UniProtKB-EC"/>
</dbReference>
<dbReference type="GO" id="GO:0046872">
    <property type="term" value="F:metal ion binding"/>
    <property type="evidence" value="ECO:0007669"/>
    <property type="project" value="UniProtKB-KW"/>
</dbReference>
<accession>A0A814P5Q4</accession>
<evidence type="ECO:0000313" key="4">
    <source>
        <dbReference type="Proteomes" id="UP000663879"/>
    </source>
</evidence>
<feature type="binding site" evidence="2">
    <location>
        <position position="27"/>
    </location>
    <ligand>
        <name>Zn(2+)</name>
        <dbReference type="ChEBI" id="CHEBI:29105"/>
        <label>2</label>
    </ligand>
</feature>
<comment type="cofactor">
    <cofactor evidence="2">
        <name>Zn(2+)</name>
        <dbReference type="ChEBI" id="CHEBI:29105"/>
    </cofactor>
    <text evidence="2">Binds 2 Zn(2+) ions.</text>
</comment>
<protein>
    <recommendedName>
        <fullName evidence="1">alkaline phosphatase</fullName>
        <ecNumber evidence="1">3.1.3.1</ecNumber>
    </recommendedName>
</protein>
<feature type="binding site" evidence="2">
    <location>
        <position position="26"/>
    </location>
    <ligand>
        <name>Zn(2+)</name>
        <dbReference type="ChEBI" id="CHEBI:29105"/>
        <label>2</label>
    </ligand>
</feature>
<dbReference type="InterPro" id="IPR001952">
    <property type="entry name" value="Alkaline_phosphatase"/>
</dbReference>
<feature type="non-terminal residue" evidence="3">
    <location>
        <position position="1"/>
    </location>
</feature>
<gene>
    <name evidence="3" type="ORF">OXX778_LOCUS21256</name>
</gene>
<dbReference type="AlphaFoldDB" id="A0A814P5Q4"/>
<keyword evidence="2" id="KW-0862">Zinc</keyword>